<evidence type="ECO:0000313" key="1">
    <source>
        <dbReference type="EMBL" id="GAL56798.1"/>
    </source>
</evidence>
<dbReference type="AlphaFoldDB" id="A0A090UY22"/>
<dbReference type="EMBL" id="BBMZ01000002">
    <property type="protein sequence ID" value="GAL56798.1"/>
    <property type="molecule type" value="Genomic_DNA"/>
</dbReference>
<accession>A0A090UY22</accession>
<keyword evidence="2" id="KW-1185">Reference proteome</keyword>
<sequence>MFDDLKKLALPFSFLGPYNRIIKEMFTHMQTTNGHSFNNATLNAALNHNIISDDSSNSSLKRIKQILDKNIDWQTRKLPAEVIPQITLNIKGGVLPKFTGFKDNFNGLGLAVHDTYSTEIYINELNINNSEYSASIRYKIQDHFGLDQNDIKSWKFNQFYFFKTWFVLQRSKSYGFKPFFTNMETVVTIKGKKNA</sequence>
<protein>
    <recommendedName>
        <fullName evidence="3">DUF3289 family protein</fullName>
    </recommendedName>
</protein>
<gene>
    <name evidence="1" type="ORF">EV102420_02_04030</name>
</gene>
<reference evidence="1 2" key="1">
    <citation type="submission" date="2014-09" db="EMBL/GenBank/DDBJ databases">
        <title>Whole genome shotgun sequence of Escherichia vulneris NBRC 102420.</title>
        <authorList>
            <person name="Yoshida Y."/>
            <person name="Hosoyama A."/>
            <person name="Tsuchikane K."/>
            <person name="Ohji S."/>
            <person name="Ichikawa N."/>
            <person name="Kimura A."/>
            <person name="Yamazoe A."/>
            <person name="Ezaki T."/>
            <person name="Fujita N."/>
        </authorList>
    </citation>
    <scope>NUCLEOTIDE SEQUENCE [LARGE SCALE GENOMIC DNA]</scope>
    <source>
        <strain evidence="1 2">NBRC 102420</strain>
    </source>
</reference>
<dbReference type="Pfam" id="PF11692">
    <property type="entry name" value="DUF3289"/>
    <property type="match status" value="1"/>
</dbReference>
<comment type="caution">
    <text evidence="1">The sequence shown here is derived from an EMBL/GenBank/DDBJ whole genome shotgun (WGS) entry which is preliminary data.</text>
</comment>
<dbReference type="eggNOG" id="COG0739">
    <property type="taxonomic scope" value="Bacteria"/>
</dbReference>
<evidence type="ECO:0008006" key="3">
    <source>
        <dbReference type="Google" id="ProtNLM"/>
    </source>
</evidence>
<proteinExistence type="predicted"/>
<dbReference type="Proteomes" id="UP000029462">
    <property type="component" value="Unassembled WGS sequence"/>
</dbReference>
<organism evidence="1 2">
    <name type="scientific">Pseudescherichia vulneris NBRC 102420</name>
    <dbReference type="NCBI Taxonomy" id="1115515"/>
    <lineage>
        <taxon>Bacteria</taxon>
        <taxon>Pseudomonadati</taxon>
        <taxon>Pseudomonadota</taxon>
        <taxon>Gammaproteobacteria</taxon>
        <taxon>Enterobacterales</taxon>
        <taxon>Enterobacteriaceae</taxon>
        <taxon>Pseudescherichia</taxon>
    </lineage>
</organism>
<dbReference type="NCBIfam" id="TIGR03034">
    <property type="entry name" value="YPO3983 family protein"/>
    <property type="match status" value="1"/>
</dbReference>
<dbReference type="STRING" id="1115515.EV102420_02_04030"/>
<evidence type="ECO:0000313" key="2">
    <source>
        <dbReference type="Proteomes" id="UP000029462"/>
    </source>
</evidence>
<dbReference type="InterPro" id="IPR017483">
    <property type="entry name" value="CHP03034"/>
</dbReference>
<name>A0A090UY22_PSEVU</name>